<organism evidence="3 4">
    <name type="scientific">Lophiotrema nucula</name>
    <dbReference type="NCBI Taxonomy" id="690887"/>
    <lineage>
        <taxon>Eukaryota</taxon>
        <taxon>Fungi</taxon>
        <taxon>Dikarya</taxon>
        <taxon>Ascomycota</taxon>
        <taxon>Pezizomycotina</taxon>
        <taxon>Dothideomycetes</taxon>
        <taxon>Pleosporomycetidae</taxon>
        <taxon>Pleosporales</taxon>
        <taxon>Lophiotremataceae</taxon>
        <taxon>Lophiotrema</taxon>
    </lineage>
</organism>
<dbReference type="EMBL" id="ML977340">
    <property type="protein sequence ID" value="KAF2109938.1"/>
    <property type="molecule type" value="Genomic_DNA"/>
</dbReference>
<evidence type="ECO:0000259" key="2">
    <source>
        <dbReference type="Pfam" id="PF24864"/>
    </source>
</evidence>
<sequence>MARTRKTLAKKATKTHIPSTNKTSGPPIDIAKKTSANVRHRFIENATSSPLLRLPAELREKIYRNVFGKKNTIEIIENLSAKKDETRFGCRVYFPGTGLKSHYGFLSFDVLPSTAYTLLSSVCRQLYKETSILPYKNNVFLQRTFMRKALYNLVMKERRLPTPQLQAIST</sequence>
<feature type="region of interest" description="Disordered" evidence="1">
    <location>
        <begin position="1"/>
        <end position="30"/>
    </location>
</feature>
<dbReference type="AlphaFoldDB" id="A0A6A5YV27"/>
<reference evidence="3" key="1">
    <citation type="journal article" date="2020" name="Stud. Mycol.">
        <title>101 Dothideomycetes genomes: a test case for predicting lifestyles and emergence of pathogens.</title>
        <authorList>
            <person name="Haridas S."/>
            <person name="Albert R."/>
            <person name="Binder M."/>
            <person name="Bloem J."/>
            <person name="Labutti K."/>
            <person name="Salamov A."/>
            <person name="Andreopoulos B."/>
            <person name="Baker S."/>
            <person name="Barry K."/>
            <person name="Bills G."/>
            <person name="Bluhm B."/>
            <person name="Cannon C."/>
            <person name="Castanera R."/>
            <person name="Culley D."/>
            <person name="Daum C."/>
            <person name="Ezra D."/>
            <person name="Gonzalez J."/>
            <person name="Henrissat B."/>
            <person name="Kuo A."/>
            <person name="Liang C."/>
            <person name="Lipzen A."/>
            <person name="Lutzoni F."/>
            <person name="Magnuson J."/>
            <person name="Mondo S."/>
            <person name="Nolan M."/>
            <person name="Ohm R."/>
            <person name="Pangilinan J."/>
            <person name="Park H.-J."/>
            <person name="Ramirez L."/>
            <person name="Alfaro M."/>
            <person name="Sun H."/>
            <person name="Tritt A."/>
            <person name="Yoshinaga Y."/>
            <person name="Zwiers L.-H."/>
            <person name="Turgeon B."/>
            <person name="Goodwin S."/>
            <person name="Spatafora J."/>
            <person name="Crous P."/>
            <person name="Grigoriev I."/>
        </authorList>
    </citation>
    <scope>NUCLEOTIDE SEQUENCE</scope>
    <source>
        <strain evidence="3">CBS 627.86</strain>
    </source>
</reference>
<dbReference type="PANTHER" id="PTHR38790:SF4">
    <property type="entry name" value="2EXR DOMAIN-CONTAINING PROTEIN"/>
    <property type="match status" value="1"/>
</dbReference>
<feature type="domain" description="DUF7730" evidence="2">
    <location>
        <begin position="47"/>
        <end position="169"/>
    </location>
</feature>
<feature type="compositionally biased region" description="Basic residues" evidence="1">
    <location>
        <begin position="1"/>
        <end position="14"/>
    </location>
</feature>
<dbReference type="Proteomes" id="UP000799770">
    <property type="component" value="Unassembled WGS sequence"/>
</dbReference>
<dbReference type="InterPro" id="IPR056632">
    <property type="entry name" value="DUF7730"/>
</dbReference>
<keyword evidence="4" id="KW-1185">Reference proteome</keyword>
<dbReference type="Pfam" id="PF24864">
    <property type="entry name" value="DUF7730"/>
    <property type="match status" value="1"/>
</dbReference>
<evidence type="ECO:0000313" key="4">
    <source>
        <dbReference type="Proteomes" id="UP000799770"/>
    </source>
</evidence>
<proteinExistence type="predicted"/>
<evidence type="ECO:0000256" key="1">
    <source>
        <dbReference type="SAM" id="MobiDB-lite"/>
    </source>
</evidence>
<protein>
    <recommendedName>
        <fullName evidence="2">DUF7730 domain-containing protein</fullName>
    </recommendedName>
</protein>
<accession>A0A6A5YV27</accession>
<gene>
    <name evidence="3" type="ORF">BDV96DRAFT_691572</name>
</gene>
<dbReference type="OrthoDB" id="5413827at2759"/>
<evidence type="ECO:0000313" key="3">
    <source>
        <dbReference type="EMBL" id="KAF2109938.1"/>
    </source>
</evidence>
<dbReference type="PANTHER" id="PTHR38790">
    <property type="entry name" value="2EXR DOMAIN-CONTAINING PROTEIN-RELATED"/>
    <property type="match status" value="1"/>
</dbReference>
<name>A0A6A5YV27_9PLEO</name>